<dbReference type="PROSITE" id="PS51318">
    <property type="entry name" value="TAT"/>
    <property type="match status" value="1"/>
</dbReference>
<dbReference type="Proteomes" id="UP000648801">
    <property type="component" value="Unassembled WGS sequence"/>
</dbReference>
<dbReference type="InterPro" id="IPR000683">
    <property type="entry name" value="Gfo/Idh/MocA-like_OxRdtase_N"/>
</dbReference>
<feature type="domain" description="Gfo/Idh/MocA-like oxidoreductase N-terminal" evidence="1">
    <location>
        <begin position="53"/>
        <end position="173"/>
    </location>
</feature>
<dbReference type="SUPFAM" id="SSF51735">
    <property type="entry name" value="NAD(P)-binding Rossmann-fold domains"/>
    <property type="match status" value="1"/>
</dbReference>
<dbReference type="Pfam" id="PF22725">
    <property type="entry name" value="GFO_IDH_MocA_C3"/>
    <property type="match status" value="1"/>
</dbReference>
<gene>
    <name evidence="3" type="ORF">GCM10011507_29760</name>
</gene>
<accession>A0A916RY24</accession>
<dbReference type="Pfam" id="PF01408">
    <property type="entry name" value="GFO_IDH_MocA"/>
    <property type="match status" value="1"/>
</dbReference>
<dbReference type="EMBL" id="BMJB01000002">
    <property type="protein sequence ID" value="GGA76428.1"/>
    <property type="molecule type" value="Genomic_DNA"/>
</dbReference>
<dbReference type="SUPFAM" id="SSF55347">
    <property type="entry name" value="Glyceraldehyde-3-phosphate dehydrogenase-like, C-terminal domain"/>
    <property type="match status" value="1"/>
</dbReference>
<evidence type="ECO:0000259" key="1">
    <source>
        <dbReference type="Pfam" id="PF01408"/>
    </source>
</evidence>
<protein>
    <submittedName>
        <fullName evidence="3">Oxidoreductase</fullName>
    </submittedName>
</protein>
<dbReference type="InterPro" id="IPR055170">
    <property type="entry name" value="GFO_IDH_MocA-like_dom"/>
</dbReference>
<dbReference type="GO" id="GO:0000166">
    <property type="term" value="F:nucleotide binding"/>
    <property type="evidence" value="ECO:0007669"/>
    <property type="project" value="InterPro"/>
</dbReference>
<reference evidence="3" key="2">
    <citation type="submission" date="2020-09" db="EMBL/GenBank/DDBJ databases">
        <authorList>
            <person name="Sun Q."/>
            <person name="Zhou Y."/>
        </authorList>
    </citation>
    <scope>NUCLEOTIDE SEQUENCE</scope>
    <source>
        <strain evidence="3">CGMCC 1.15447</strain>
    </source>
</reference>
<dbReference type="PANTHER" id="PTHR43818">
    <property type="entry name" value="BCDNA.GH03377"/>
    <property type="match status" value="1"/>
</dbReference>
<dbReference type="RefSeq" id="WP_188760301.1">
    <property type="nucleotide sequence ID" value="NZ_BMJB01000002.1"/>
</dbReference>
<comment type="caution">
    <text evidence="3">The sequence shown here is derived from an EMBL/GenBank/DDBJ whole genome shotgun (WGS) entry which is preliminary data.</text>
</comment>
<feature type="domain" description="GFO/IDH/MocA-like oxidoreductase" evidence="2">
    <location>
        <begin position="182"/>
        <end position="312"/>
    </location>
</feature>
<evidence type="ECO:0000259" key="2">
    <source>
        <dbReference type="Pfam" id="PF22725"/>
    </source>
</evidence>
<proteinExistence type="predicted"/>
<dbReference type="InterPro" id="IPR036291">
    <property type="entry name" value="NAD(P)-bd_dom_sf"/>
</dbReference>
<dbReference type="Gene3D" id="3.40.50.720">
    <property type="entry name" value="NAD(P)-binding Rossmann-like Domain"/>
    <property type="match status" value="1"/>
</dbReference>
<evidence type="ECO:0000313" key="3">
    <source>
        <dbReference type="EMBL" id="GGA76428.1"/>
    </source>
</evidence>
<dbReference type="InterPro" id="IPR006311">
    <property type="entry name" value="TAT_signal"/>
</dbReference>
<dbReference type="Gene3D" id="3.30.360.10">
    <property type="entry name" value="Dihydrodipicolinate Reductase, domain 2"/>
    <property type="match status" value="1"/>
</dbReference>
<reference evidence="3" key="1">
    <citation type="journal article" date="2014" name="Int. J. Syst. Evol. Microbiol.">
        <title>Complete genome sequence of Corynebacterium casei LMG S-19264T (=DSM 44701T), isolated from a smear-ripened cheese.</title>
        <authorList>
            <consortium name="US DOE Joint Genome Institute (JGI-PGF)"/>
            <person name="Walter F."/>
            <person name="Albersmeier A."/>
            <person name="Kalinowski J."/>
            <person name="Ruckert C."/>
        </authorList>
    </citation>
    <scope>NUCLEOTIDE SEQUENCE</scope>
    <source>
        <strain evidence="3">CGMCC 1.15447</strain>
    </source>
</reference>
<dbReference type="PANTHER" id="PTHR43818:SF12">
    <property type="entry name" value="NADH-DEPENDENT DEHYDROGENASE-RELATED"/>
    <property type="match status" value="1"/>
</dbReference>
<evidence type="ECO:0000313" key="4">
    <source>
        <dbReference type="Proteomes" id="UP000648801"/>
    </source>
</evidence>
<dbReference type="InterPro" id="IPR050463">
    <property type="entry name" value="Gfo/Idh/MocA_oxidrdct_glycsds"/>
</dbReference>
<sequence>MIDRREFVRGISAAVAATTLTTDSLAQAFAQTTSKTEAEAERQIARTTDSSPFRIGIIGPGSRGKELVRNFLRVPGVKIVAAADVYQPRFAELNAVCGYEVEPHSDFRQLLDRKDLDAVIVSTPLGLHASHVIPALESGHHVYGEKAMAYHLEDARKIVEATKANKRIFQIGHQYRYSPWIRAAVARVKQGEIGQVTHIMAYWNRNNNWRRPVPDPSLERLINWRLYNEWSLGLFAELGSHHMDIANWILDATPTSAIASGSVCYWHDGRETDDNVQSVLSYPGGRRCIFTSMTNNAKMGDQLWVYGDKGSLNLTLMDATFFYEPKHKAHVVPTKAAGKAVVTSASYQPAGEMPYRGPGKPVEVTTAEDPTTAATRAFVYCVRTGADPISNVHVGYGSDLCVIPSNESRHTGREVQIPAAI</sequence>
<keyword evidence="4" id="KW-1185">Reference proteome</keyword>
<organism evidence="3 4">
    <name type="scientific">Edaphobacter acidisoli</name>
    <dbReference type="NCBI Taxonomy" id="2040573"/>
    <lineage>
        <taxon>Bacteria</taxon>
        <taxon>Pseudomonadati</taxon>
        <taxon>Acidobacteriota</taxon>
        <taxon>Terriglobia</taxon>
        <taxon>Terriglobales</taxon>
        <taxon>Acidobacteriaceae</taxon>
        <taxon>Edaphobacter</taxon>
    </lineage>
</organism>
<dbReference type="AlphaFoldDB" id="A0A916RY24"/>
<name>A0A916RY24_9BACT</name>